<dbReference type="OrthoDB" id="2111841at2759"/>
<evidence type="ECO:0000256" key="8">
    <source>
        <dbReference type="SAM" id="MobiDB-lite"/>
    </source>
</evidence>
<dbReference type="InterPro" id="IPR003738">
    <property type="entry name" value="SRAP"/>
</dbReference>
<protein>
    <recommendedName>
        <fullName evidence="11">SOS response-associated peptidase</fullName>
    </recommendedName>
</protein>
<dbReference type="Pfam" id="PF02586">
    <property type="entry name" value="SRAP"/>
    <property type="match status" value="2"/>
</dbReference>
<feature type="compositionally biased region" description="Low complexity" evidence="8">
    <location>
        <begin position="544"/>
        <end position="565"/>
    </location>
</feature>
<dbReference type="PANTHER" id="PTHR13604">
    <property type="entry name" value="DC12-RELATED"/>
    <property type="match status" value="1"/>
</dbReference>
<keyword evidence="5" id="KW-0190">Covalent protein-DNA linkage</keyword>
<sequence length="612" mass="61245">MCGRFACRYHHGALAATTAARPWQPPPPHPPSDAPSGDCRPTSTRGVLVAAPGAPDASRAVLDGAVAAAAASAAPHGAGGFTPASAVGSAPARLPPPPPPLRRLLVPARWGLLRRDGGGDATGRLLFNARSEEMASRPTWSPLLRAGRRCVVPVEWWYEWLRLPSGGGGRTGTVPYAIHRKGDGPVGNGQGGMVPPADVPEAGAVGLKPEEGFSSSPVTVQPDVSAAHAAVKAESSTVKTEPRTAADVHAPVKAEPDSEAAEPLLTTADASVDGDAKAEAPSSPSPLVYLAGLYDVTDAGVHSFVLLTTAASVTEWLHPRSPVVLSTAAEVDAWLDPSTPVAQAVALAARPAFDSLSWTPVTSALSKPTGVASAERPCVSTLVAGCRPVSSFFGASTATAKAKAAPSRNVSPPPQRAASRTVASSVAADETAPAPSSSPQPLNPPRAPAAAESSSPSNAAVADTLATPERSASPAAAASSDAARPAAPASPRTNVHAFPSAPPSPIDAATQADAALAAALQREEDEAALASGGDRVRARLGLPARPSAAAGGTRSARPPAARSSPPASPSKRGRGGGAAAAAVSPVKKSRNGGGQAAGGGQRRLDAFFSRAS</sequence>
<keyword evidence="7" id="KW-0456">Lyase</keyword>
<dbReference type="Proteomes" id="UP000218209">
    <property type="component" value="Unassembled WGS sequence"/>
</dbReference>
<accession>A0A1X6P8P6</accession>
<evidence type="ECO:0000256" key="6">
    <source>
        <dbReference type="ARBA" id="ARBA00023125"/>
    </source>
</evidence>
<keyword evidence="3" id="KW-0227">DNA damage</keyword>
<keyword evidence="10" id="KW-1185">Reference proteome</keyword>
<evidence type="ECO:0000256" key="3">
    <source>
        <dbReference type="ARBA" id="ARBA00022763"/>
    </source>
</evidence>
<feature type="region of interest" description="Disordered" evidence="8">
    <location>
        <begin position="75"/>
        <end position="100"/>
    </location>
</feature>
<keyword evidence="6" id="KW-0238">DNA-binding</keyword>
<feature type="compositionally biased region" description="Low complexity" evidence="8">
    <location>
        <begin position="416"/>
        <end position="428"/>
    </location>
</feature>
<evidence type="ECO:0000256" key="4">
    <source>
        <dbReference type="ARBA" id="ARBA00022801"/>
    </source>
</evidence>
<gene>
    <name evidence="9" type="ORF">BU14_0161s0059</name>
</gene>
<feature type="compositionally biased region" description="Low complexity" evidence="8">
    <location>
        <begin position="448"/>
        <end position="492"/>
    </location>
</feature>
<dbReference type="SUPFAM" id="SSF143081">
    <property type="entry name" value="BB1717-like"/>
    <property type="match status" value="1"/>
</dbReference>
<evidence type="ECO:0000256" key="1">
    <source>
        <dbReference type="ARBA" id="ARBA00008136"/>
    </source>
</evidence>
<dbReference type="PANTHER" id="PTHR13604:SF0">
    <property type="entry name" value="ABASIC SITE PROCESSING PROTEIN HMCES"/>
    <property type="match status" value="1"/>
</dbReference>
<feature type="compositionally biased region" description="Low complexity" evidence="8">
    <location>
        <begin position="507"/>
        <end position="520"/>
    </location>
</feature>
<name>A0A1X6P8P6_PORUM</name>
<feature type="region of interest" description="Disordered" evidence="8">
    <location>
        <begin position="401"/>
        <end position="612"/>
    </location>
</feature>
<keyword evidence="4" id="KW-0378">Hydrolase</keyword>
<organism evidence="9 10">
    <name type="scientific">Porphyra umbilicalis</name>
    <name type="common">Purple laver</name>
    <name type="synonym">Red alga</name>
    <dbReference type="NCBI Taxonomy" id="2786"/>
    <lineage>
        <taxon>Eukaryota</taxon>
        <taxon>Rhodophyta</taxon>
        <taxon>Bangiophyceae</taxon>
        <taxon>Bangiales</taxon>
        <taxon>Bangiaceae</taxon>
        <taxon>Porphyra</taxon>
    </lineage>
</organism>
<dbReference type="Gene3D" id="3.90.1680.10">
    <property type="entry name" value="SOS response associated peptidase-like"/>
    <property type="match status" value="1"/>
</dbReference>
<dbReference type="EMBL" id="KV918846">
    <property type="protein sequence ID" value="OSX77140.1"/>
    <property type="molecule type" value="Genomic_DNA"/>
</dbReference>
<feature type="compositionally biased region" description="Gly residues" evidence="8">
    <location>
        <begin position="591"/>
        <end position="601"/>
    </location>
</feature>
<evidence type="ECO:0000256" key="2">
    <source>
        <dbReference type="ARBA" id="ARBA00022670"/>
    </source>
</evidence>
<dbReference type="GO" id="GO:0008233">
    <property type="term" value="F:peptidase activity"/>
    <property type="evidence" value="ECO:0007669"/>
    <property type="project" value="UniProtKB-KW"/>
</dbReference>
<comment type="similarity">
    <text evidence="1">Belongs to the SOS response-associated peptidase family.</text>
</comment>
<reference evidence="9 10" key="1">
    <citation type="submission" date="2017-03" db="EMBL/GenBank/DDBJ databases">
        <title>WGS assembly of Porphyra umbilicalis.</title>
        <authorList>
            <person name="Brawley S.H."/>
            <person name="Blouin N.A."/>
            <person name="Ficko-Blean E."/>
            <person name="Wheeler G.L."/>
            <person name="Lohr M."/>
            <person name="Goodson H.V."/>
            <person name="Jenkins J.W."/>
            <person name="Blaby-Haas C.E."/>
            <person name="Helliwell K.E."/>
            <person name="Chan C."/>
            <person name="Marriage T."/>
            <person name="Bhattacharya D."/>
            <person name="Klein A.S."/>
            <person name="Badis Y."/>
            <person name="Brodie J."/>
            <person name="Cao Y."/>
            <person name="Collen J."/>
            <person name="Dittami S.M."/>
            <person name="Gachon C.M."/>
            <person name="Green B.R."/>
            <person name="Karpowicz S."/>
            <person name="Kim J.W."/>
            <person name="Kudahl U."/>
            <person name="Lin S."/>
            <person name="Michel G."/>
            <person name="Mittag M."/>
            <person name="Olson B.J."/>
            <person name="Pangilinan J."/>
            <person name="Peng Y."/>
            <person name="Qiu H."/>
            <person name="Shu S."/>
            <person name="Singer J.T."/>
            <person name="Smith A.G."/>
            <person name="Sprecher B.N."/>
            <person name="Wagner V."/>
            <person name="Wang W."/>
            <person name="Wang Z.-Y."/>
            <person name="Yan J."/>
            <person name="Yarish C."/>
            <person name="Zoeuner-Riek S."/>
            <person name="Zhuang Y."/>
            <person name="Zou Y."/>
            <person name="Lindquist E.A."/>
            <person name="Grimwood J."/>
            <person name="Barry K."/>
            <person name="Rokhsar D.S."/>
            <person name="Schmutz J."/>
            <person name="Stiller J.W."/>
            <person name="Grossman A.R."/>
            <person name="Prochnik S.E."/>
        </authorList>
    </citation>
    <scope>NUCLEOTIDE SEQUENCE [LARGE SCALE GENOMIC DNA]</scope>
    <source>
        <strain evidence="9">4086291</strain>
    </source>
</reference>
<feature type="region of interest" description="Disordered" evidence="8">
    <location>
        <begin position="232"/>
        <end position="262"/>
    </location>
</feature>
<proteinExistence type="inferred from homology"/>
<feature type="compositionally biased region" description="Basic and acidic residues" evidence="8">
    <location>
        <begin position="240"/>
        <end position="256"/>
    </location>
</feature>
<feature type="compositionally biased region" description="Pro residues" evidence="8">
    <location>
        <begin position="23"/>
        <end position="33"/>
    </location>
</feature>
<evidence type="ECO:0000256" key="5">
    <source>
        <dbReference type="ARBA" id="ARBA00023124"/>
    </source>
</evidence>
<dbReference type="InterPro" id="IPR036590">
    <property type="entry name" value="SRAP-like"/>
</dbReference>
<dbReference type="GO" id="GO:0003697">
    <property type="term" value="F:single-stranded DNA binding"/>
    <property type="evidence" value="ECO:0007669"/>
    <property type="project" value="InterPro"/>
</dbReference>
<feature type="compositionally biased region" description="Pro residues" evidence="8">
    <location>
        <begin position="436"/>
        <end position="447"/>
    </location>
</feature>
<evidence type="ECO:0000313" key="10">
    <source>
        <dbReference type="Proteomes" id="UP000218209"/>
    </source>
</evidence>
<keyword evidence="2" id="KW-0645">Protease</keyword>
<dbReference type="GO" id="GO:0016829">
    <property type="term" value="F:lyase activity"/>
    <property type="evidence" value="ECO:0007669"/>
    <property type="project" value="UniProtKB-KW"/>
</dbReference>
<evidence type="ECO:0000256" key="7">
    <source>
        <dbReference type="ARBA" id="ARBA00023239"/>
    </source>
</evidence>
<dbReference type="GO" id="GO:0006508">
    <property type="term" value="P:proteolysis"/>
    <property type="evidence" value="ECO:0007669"/>
    <property type="project" value="UniProtKB-KW"/>
</dbReference>
<dbReference type="GO" id="GO:0106300">
    <property type="term" value="P:protein-DNA covalent cross-linking repair"/>
    <property type="evidence" value="ECO:0007669"/>
    <property type="project" value="InterPro"/>
</dbReference>
<evidence type="ECO:0008006" key="11">
    <source>
        <dbReference type="Google" id="ProtNLM"/>
    </source>
</evidence>
<evidence type="ECO:0000313" key="9">
    <source>
        <dbReference type="EMBL" id="OSX77140.1"/>
    </source>
</evidence>
<dbReference type="AlphaFoldDB" id="A0A1X6P8P6"/>
<feature type="region of interest" description="Disordered" evidence="8">
    <location>
        <begin position="18"/>
        <end position="46"/>
    </location>
</feature>